<dbReference type="Proteomes" id="UP000265618">
    <property type="component" value="Unassembled WGS sequence"/>
</dbReference>
<dbReference type="EMBL" id="BDIP01000280">
    <property type="protein sequence ID" value="GIQ80965.1"/>
    <property type="molecule type" value="Genomic_DNA"/>
</dbReference>
<evidence type="ECO:0000256" key="1">
    <source>
        <dbReference type="SAM" id="MobiDB-lite"/>
    </source>
</evidence>
<evidence type="ECO:0000313" key="6">
    <source>
        <dbReference type="EMBL" id="GIQ85997.1"/>
    </source>
</evidence>
<dbReference type="EMBL" id="BDIP01000282">
    <property type="protein sequence ID" value="GIQ80980.1"/>
    <property type="molecule type" value="Genomic_DNA"/>
</dbReference>
<protein>
    <submittedName>
        <fullName evidence="5">Uncharacterized protein</fullName>
    </submittedName>
</protein>
<dbReference type="EMBL" id="BDIP01002254">
    <property type="protein sequence ID" value="GIQ85997.1"/>
    <property type="molecule type" value="Genomic_DNA"/>
</dbReference>
<keyword evidence="7" id="KW-1185">Reference proteome</keyword>
<comment type="caution">
    <text evidence="5">The sequence shown here is derived from an EMBL/GenBank/DDBJ whole genome shotgun (WGS) entry which is preliminary data.</text>
</comment>
<gene>
    <name evidence="3" type="ORF">KIPB_001851</name>
    <name evidence="4" type="ORF">KIPB_001856</name>
    <name evidence="5" type="ORF">KIPB_001869</name>
    <name evidence="6" type="ORF">KIPB_007765</name>
</gene>
<dbReference type="EMBL" id="BDIP01000281">
    <property type="protein sequence ID" value="GIQ80970.1"/>
    <property type="molecule type" value="Genomic_DNA"/>
</dbReference>
<evidence type="ECO:0000313" key="5">
    <source>
        <dbReference type="EMBL" id="GIQ80980.1"/>
    </source>
</evidence>
<keyword evidence="2" id="KW-0812">Transmembrane</keyword>
<reference evidence="5" key="1">
    <citation type="submission" date="2016-10" db="EMBL/GenBank/DDBJ databases">
        <authorList>
            <person name="Tanifuji G."/>
            <person name="Kume K."/>
            <person name="Nakayama T."/>
            <person name="Takabayashi S."/>
            <person name="Hashimoto T."/>
        </authorList>
    </citation>
    <scope>NUCLEOTIDE SEQUENCE</scope>
    <source>
        <strain evidence="5">NY0173</strain>
    </source>
</reference>
<keyword evidence="2" id="KW-1133">Transmembrane helix</keyword>
<dbReference type="AlphaFoldDB" id="A0A9K3CRK5"/>
<evidence type="ECO:0000256" key="2">
    <source>
        <dbReference type="SAM" id="Phobius"/>
    </source>
</evidence>
<feature type="transmembrane region" description="Helical" evidence="2">
    <location>
        <begin position="173"/>
        <end position="189"/>
    </location>
</feature>
<feature type="transmembrane region" description="Helical" evidence="2">
    <location>
        <begin position="77"/>
        <end position="96"/>
    </location>
</feature>
<reference evidence="5 7" key="2">
    <citation type="journal article" date="2018" name="PLoS ONE">
        <title>The draft genome of Kipferlia bialata reveals reductive genome evolution in fornicate parasites.</title>
        <authorList>
            <person name="Tanifuji G."/>
            <person name="Takabayashi S."/>
            <person name="Kume K."/>
            <person name="Takagi M."/>
            <person name="Nakayama T."/>
            <person name="Kamikawa R."/>
            <person name="Inagaki Y."/>
            <person name="Hashimoto T."/>
        </authorList>
    </citation>
    <scope>NUCLEOTIDE SEQUENCE [LARGE SCALE GENOMIC DNA]</scope>
    <source>
        <strain evidence="5">NY0173</strain>
    </source>
</reference>
<evidence type="ECO:0000313" key="3">
    <source>
        <dbReference type="EMBL" id="GIQ80965.1"/>
    </source>
</evidence>
<feature type="transmembrane region" description="Helical" evidence="2">
    <location>
        <begin position="45"/>
        <end position="65"/>
    </location>
</feature>
<keyword evidence="2" id="KW-0472">Membrane</keyword>
<sequence>MATLQRVPVESVSMPHEYYERQQKQEQGQGVSAPGMGTMGGETGAVPNLGGLGGLGGIMSSLLKGKGESAPAVPQPLLLTVMHSVALLILVISSLWVRDRPTSLLEMLPLPSGVDTVVLWILNVVEKLPLMHRGSLSEILLDLEVLRAVVGQFVAPGGMGALRSQLNSYKTRLAVLLVGICVGVALSVVG</sequence>
<evidence type="ECO:0000313" key="7">
    <source>
        <dbReference type="Proteomes" id="UP000265618"/>
    </source>
</evidence>
<evidence type="ECO:0000313" key="4">
    <source>
        <dbReference type="EMBL" id="GIQ80970.1"/>
    </source>
</evidence>
<feature type="region of interest" description="Disordered" evidence="1">
    <location>
        <begin position="19"/>
        <end position="38"/>
    </location>
</feature>
<proteinExistence type="predicted"/>
<name>A0A9K3CRK5_9EUKA</name>
<organism evidence="5 7">
    <name type="scientific">Kipferlia bialata</name>
    <dbReference type="NCBI Taxonomy" id="797122"/>
    <lineage>
        <taxon>Eukaryota</taxon>
        <taxon>Metamonada</taxon>
        <taxon>Carpediemonas-like organisms</taxon>
        <taxon>Kipferlia</taxon>
    </lineage>
</organism>
<accession>A0A9K3CRK5</accession>